<dbReference type="NCBIfam" id="TIGR01085">
    <property type="entry name" value="murE"/>
    <property type="match status" value="1"/>
</dbReference>
<comment type="function">
    <text evidence="7">Catalyzes the addition of meso-diaminopimelic acid to the nucleotide precursor UDP-N-acetylmuramoyl-L-alanyl-D-glutamate (UMAG) in the biosynthesis of bacterial cell-wall peptidoglycan.</text>
</comment>
<evidence type="ECO:0000256" key="7">
    <source>
        <dbReference type="HAMAP-Rule" id="MF_00208"/>
    </source>
</evidence>
<evidence type="ECO:0000256" key="6">
    <source>
        <dbReference type="ARBA" id="ARBA00023316"/>
    </source>
</evidence>
<protein>
    <recommendedName>
        <fullName evidence="7">UDP-N-acetylmuramoyl-L-alanyl-D-glutamate--2,6-diaminopimelate ligase</fullName>
        <ecNumber evidence="7">6.3.2.13</ecNumber>
    </recommendedName>
    <alternativeName>
        <fullName evidence="7">Meso-A2pm-adding enzyme</fullName>
    </alternativeName>
    <alternativeName>
        <fullName evidence="7">Meso-diaminopimelate-adding enzyme</fullName>
    </alternativeName>
    <alternativeName>
        <fullName evidence="7">UDP-MurNAc-L-Ala-D-Glu:meso-diaminopimelate ligase</fullName>
    </alternativeName>
    <alternativeName>
        <fullName evidence="7">UDP-MurNAc-tripeptide synthetase</fullName>
    </alternativeName>
    <alternativeName>
        <fullName evidence="7">UDP-N-acetylmuramyl-tripeptide synthetase</fullName>
    </alternativeName>
</protein>
<feature type="domain" description="Mur ligase C-terminal" evidence="10">
    <location>
        <begin position="355"/>
        <end position="482"/>
    </location>
</feature>
<reference evidence="13" key="1">
    <citation type="submission" date="2015-01" db="EMBL/GenBank/DDBJ databases">
        <authorList>
            <person name="Manzano-Marin A."/>
            <person name="Manzano-Marin A."/>
        </authorList>
    </citation>
    <scope>NUCLEOTIDE SEQUENCE [LARGE SCALE GENOMIC DNA]</scope>
    <source>
        <strain evidence="13">obscurior</strain>
    </source>
</reference>
<evidence type="ECO:0000256" key="2">
    <source>
        <dbReference type="ARBA" id="ARBA00022618"/>
    </source>
</evidence>
<dbReference type="AlphaFoldDB" id="A0A0H5BWN9"/>
<evidence type="ECO:0000256" key="5">
    <source>
        <dbReference type="ARBA" id="ARBA00023306"/>
    </source>
</evidence>
<comment type="pathway">
    <text evidence="7 8">Cell wall biogenesis; peptidoglycan biosynthesis.</text>
</comment>
<dbReference type="GO" id="GO:0005524">
    <property type="term" value="F:ATP binding"/>
    <property type="evidence" value="ECO:0007669"/>
    <property type="project" value="UniProtKB-UniRule"/>
</dbReference>
<dbReference type="Pfam" id="PF01225">
    <property type="entry name" value="Mur_ligase"/>
    <property type="match status" value="1"/>
</dbReference>
<keyword evidence="5 7" id="KW-0131">Cell cycle</keyword>
<dbReference type="NCBIfam" id="NF001126">
    <property type="entry name" value="PRK00139.1-4"/>
    <property type="match status" value="1"/>
</dbReference>
<evidence type="ECO:0000256" key="1">
    <source>
        <dbReference type="ARBA" id="ARBA00005898"/>
    </source>
</evidence>
<evidence type="ECO:0000259" key="11">
    <source>
        <dbReference type="Pfam" id="PF08245"/>
    </source>
</evidence>
<dbReference type="PATRIC" id="fig|1594731.3.peg.151"/>
<comment type="catalytic activity">
    <reaction evidence="7">
        <text>UDP-N-acetyl-alpha-D-muramoyl-L-alanyl-D-glutamate + meso-2,6-diaminopimelate + ATP = UDP-N-acetyl-alpha-D-muramoyl-L-alanyl-gamma-D-glutamyl-meso-2,6-diaminopimelate + ADP + phosphate + H(+)</text>
        <dbReference type="Rhea" id="RHEA:23676"/>
        <dbReference type="ChEBI" id="CHEBI:15378"/>
        <dbReference type="ChEBI" id="CHEBI:30616"/>
        <dbReference type="ChEBI" id="CHEBI:43474"/>
        <dbReference type="ChEBI" id="CHEBI:57791"/>
        <dbReference type="ChEBI" id="CHEBI:83900"/>
        <dbReference type="ChEBI" id="CHEBI:83905"/>
        <dbReference type="ChEBI" id="CHEBI:456216"/>
        <dbReference type="EC" id="6.3.2.13"/>
    </reaction>
</comment>
<evidence type="ECO:0000256" key="8">
    <source>
        <dbReference type="RuleBase" id="RU004135"/>
    </source>
</evidence>
<evidence type="ECO:0000259" key="9">
    <source>
        <dbReference type="Pfam" id="PF01225"/>
    </source>
</evidence>
<name>A0A0H5BWN9_9ENTR</name>
<evidence type="ECO:0000313" key="13">
    <source>
        <dbReference type="Proteomes" id="UP000242753"/>
    </source>
</evidence>
<dbReference type="InterPro" id="IPR005761">
    <property type="entry name" value="UDP-N-AcMur-Glu-dNH2Pim_ligase"/>
</dbReference>
<feature type="binding site" evidence="7">
    <location>
        <begin position="164"/>
        <end position="165"/>
    </location>
    <ligand>
        <name>UDP-N-acetyl-alpha-D-muramoyl-L-alanyl-D-glutamate</name>
        <dbReference type="ChEBI" id="CHEBI:83900"/>
    </ligand>
</feature>
<keyword evidence="3 7" id="KW-0133">Cell shape</keyword>
<dbReference type="Proteomes" id="UP000242753">
    <property type="component" value="Chromosome I"/>
</dbReference>
<keyword evidence="6 7" id="KW-0961">Cell wall biogenesis/degradation</keyword>
<feature type="binding site" evidence="7">
    <location>
        <begin position="429"/>
        <end position="432"/>
    </location>
    <ligand>
        <name>meso-2,6-diaminopimelate</name>
        <dbReference type="ChEBI" id="CHEBI:57791"/>
    </ligand>
</feature>
<dbReference type="InterPro" id="IPR004101">
    <property type="entry name" value="Mur_ligase_C"/>
</dbReference>
<feature type="binding site" evidence="7">
    <location>
        <position position="480"/>
    </location>
    <ligand>
        <name>meso-2,6-diaminopimelate</name>
        <dbReference type="ChEBI" id="CHEBI:57791"/>
    </ligand>
</feature>
<dbReference type="UniPathway" id="UPA00219"/>
<dbReference type="EMBL" id="LN774881">
    <property type="protein sequence ID" value="CEN32115.1"/>
    <property type="molecule type" value="Genomic_DNA"/>
</dbReference>
<feature type="binding site" evidence="7">
    <location>
        <position position="163"/>
    </location>
    <ligand>
        <name>UDP-N-acetyl-alpha-D-muramoyl-L-alanyl-D-glutamate</name>
        <dbReference type="ChEBI" id="CHEBI:83900"/>
    </ligand>
</feature>
<feature type="modified residue" description="N6-carboxylysine" evidence="7">
    <location>
        <position position="231"/>
    </location>
</feature>
<dbReference type="InterPro" id="IPR036565">
    <property type="entry name" value="Mur-like_cat_sf"/>
</dbReference>
<dbReference type="SUPFAM" id="SSF63418">
    <property type="entry name" value="MurE/MurF N-terminal domain"/>
    <property type="match status" value="1"/>
</dbReference>
<dbReference type="GO" id="GO:0005737">
    <property type="term" value="C:cytoplasm"/>
    <property type="evidence" value="ECO:0007669"/>
    <property type="project" value="UniProtKB-SubCell"/>
</dbReference>
<comment type="caution">
    <text evidence="7">Lacks conserved residue(s) required for the propagation of feature annotation.</text>
</comment>
<feature type="binding site" evidence="7">
    <location>
        <position position="197"/>
    </location>
    <ligand>
        <name>UDP-N-acetyl-alpha-D-muramoyl-L-alanyl-D-glutamate</name>
        <dbReference type="ChEBI" id="CHEBI:83900"/>
    </ligand>
</feature>
<evidence type="ECO:0000256" key="4">
    <source>
        <dbReference type="ARBA" id="ARBA00022984"/>
    </source>
</evidence>
<dbReference type="NCBIfam" id="NF001123">
    <property type="entry name" value="PRK00139.1-1"/>
    <property type="match status" value="1"/>
</dbReference>
<keyword evidence="7" id="KW-0547">Nucleotide-binding</keyword>
<dbReference type="RefSeq" id="WP_281264010.1">
    <property type="nucleotide sequence ID" value="NZ_LN774881.1"/>
</dbReference>
<dbReference type="GO" id="GO:0051301">
    <property type="term" value="P:cell division"/>
    <property type="evidence" value="ECO:0007669"/>
    <property type="project" value="UniProtKB-KW"/>
</dbReference>
<comment type="similarity">
    <text evidence="1 7">Belongs to the MurCDEF family. MurE subfamily.</text>
</comment>
<feature type="short sequence motif" description="Meso-diaminopimelate recognition motif" evidence="7">
    <location>
        <begin position="429"/>
        <end position="432"/>
    </location>
</feature>
<accession>A0A0H5BWN9</accession>
<proteinExistence type="inferred from homology"/>
<dbReference type="InterPro" id="IPR035911">
    <property type="entry name" value="MurE/MurF_N"/>
</dbReference>
<keyword evidence="4 7" id="KW-0573">Peptidoglycan synthesis</keyword>
<dbReference type="GO" id="GO:0008360">
    <property type="term" value="P:regulation of cell shape"/>
    <property type="evidence" value="ECO:0007669"/>
    <property type="project" value="UniProtKB-KW"/>
</dbReference>
<evidence type="ECO:0000256" key="3">
    <source>
        <dbReference type="ARBA" id="ARBA00022960"/>
    </source>
</evidence>
<keyword evidence="7" id="KW-0963">Cytoplasm</keyword>
<evidence type="ECO:0000313" key="12">
    <source>
        <dbReference type="EMBL" id="CEN32115.1"/>
    </source>
</evidence>
<dbReference type="PANTHER" id="PTHR23135">
    <property type="entry name" value="MUR LIGASE FAMILY MEMBER"/>
    <property type="match status" value="1"/>
</dbReference>
<dbReference type="SUPFAM" id="SSF53244">
    <property type="entry name" value="MurD-like peptide ligases, peptide-binding domain"/>
    <property type="match status" value="1"/>
</dbReference>
<dbReference type="InterPro" id="IPR000713">
    <property type="entry name" value="Mur_ligase_N"/>
</dbReference>
<feature type="binding site" evidence="7">
    <location>
        <begin position="121"/>
        <end position="127"/>
    </location>
    <ligand>
        <name>ATP</name>
        <dbReference type="ChEBI" id="CHEBI:30616"/>
    </ligand>
</feature>
<feature type="binding site" evidence="7">
    <location>
        <position position="34"/>
    </location>
    <ligand>
        <name>UDP-N-acetyl-alpha-D-muramoyl-L-alanyl-D-glutamate</name>
        <dbReference type="ChEBI" id="CHEBI:83900"/>
    </ligand>
</feature>
<dbReference type="Gene3D" id="3.90.190.20">
    <property type="entry name" value="Mur ligase, C-terminal domain"/>
    <property type="match status" value="1"/>
</dbReference>
<dbReference type="GO" id="GO:0009252">
    <property type="term" value="P:peptidoglycan biosynthetic process"/>
    <property type="evidence" value="ECO:0007669"/>
    <property type="project" value="UniProtKB-UniRule"/>
</dbReference>
<organism evidence="12 13">
    <name type="scientific">Candidatus Westeberhardia cardiocondylae</name>
    <dbReference type="NCBI Taxonomy" id="1594731"/>
    <lineage>
        <taxon>Bacteria</taxon>
        <taxon>Pseudomonadati</taxon>
        <taxon>Pseudomonadota</taxon>
        <taxon>Gammaproteobacteria</taxon>
        <taxon>Enterobacterales</taxon>
        <taxon>Enterobacteriaceae</taxon>
        <taxon>ant endosymbionts</taxon>
        <taxon>Candidatus Westeberhardia</taxon>
    </lineage>
</organism>
<dbReference type="SUPFAM" id="SSF53623">
    <property type="entry name" value="MurD-like peptide ligases, catalytic domain"/>
    <property type="match status" value="1"/>
</dbReference>
<keyword evidence="7" id="KW-0460">Magnesium</keyword>
<comment type="cofactor">
    <cofactor evidence="7">
        <name>Mg(2+)</name>
        <dbReference type="ChEBI" id="CHEBI:18420"/>
    </cofactor>
</comment>
<dbReference type="STRING" id="1594731.WEOB_162"/>
<dbReference type="Gene3D" id="3.40.1390.10">
    <property type="entry name" value="MurE/MurF, N-terminal domain"/>
    <property type="match status" value="1"/>
</dbReference>
<feature type="binding site" evidence="7">
    <location>
        <position position="191"/>
    </location>
    <ligand>
        <name>UDP-N-acetyl-alpha-D-muramoyl-L-alanyl-D-glutamate</name>
        <dbReference type="ChEBI" id="CHEBI:83900"/>
    </ligand>
</feature>
<comment type="PTM">
    <text evidence="7">Carboxylation is probably crucial for Mg(2+) binding and, consequently, for the gamma-phosphate positioning of ATP.</text>
</comment>
<keyword evidence="7 12" id="KW-0436">Ligase</keyword>
<keyword evidence="2 7" id="KW-0132">Cell division</keyword>
<feature type="binding site" evidence="7">
    <location>
        <position position="484"/>
    </location>
    <ligand>
        <name>meso-2,6-diaminopimelate</name>
        <dbReference type="ChEBI" id="CHEBI:57791"/>
    </ligand>
</feature>
<dbReference type="GO" id="GO:0000287">
    <property type="term" value="F:magnesium ion binding"/>
    <property type="evidence" value="ECO:0007669"/>
    <property type="project" value="UniProtKB-UniRule"/>
</dbReference>
<dbReference type="Gene3D" id="3.40.1190.10">
    <property type="entry name" value="Mur-like, catalytic domain"/>
    <property type="match status" value="1"/>
</dbReference>
<dbReference type="HAMAP" id="MF_00208">
    <property type="entry name" value="MurE"/>
    <property type="match status" value="1"/>
</dbReference>
<dbReference type="InterPro" id="IPR036615">
    <property type="entry name" value="Mur_ligase_C_dom_sf"/>
</dbReference>
<keyword evidence="13" id="KW-1185">Reference proteome</keyword>
<feature type="domain" description="Mur ligase N-terminal catalytic" evidence="9">
    <location>
        <begin position="29"/>
        <end position="107"/>
    </location>
</feature>
<evidence type="ECO:0000259" key="10">
    <source>
        <dbReference type="Pfam" id="PF02875"/>
    </source>
</evidence>
<dbReference type="Pfam" id="PF02875">
    <property type="entry name" value="Mur_ligase_C"/>
    <property type="match status" value="1"/>
</dbReference>
<dbReference type="Pfam" id="PF08245">
    <property type="entry name" value="Mur_ligase_M"/>
    <property type="match status" value="1"/>
</dbReference>
<dbReference type="GO" id="GO:0071555">
    <property type="term" value="P:cell wall organization"/>
    <property type="evidence" value="ECO:0007669"/>
    <property type="project" value="UniProtKB-KW"/>
</dbReference>
<gene>
    <name evidence="7 12" type="primary">murE</name>
    <name evidence="12" type="ORF">WEOB_162</name>
</gene>
<feature type="binding site" evidence="7">
    <location>
        <position position="405"/>
    </location>
    <ligand>
        <name>meso-2,6-diaminopimelate</name>
        <dbReference type="ChEBI" id="CHEBI:57791"/>
    </ligand>
</feature>
<dbReference type="KEGG" id="wca:WEOB_162"/>
<keyword evidence="7" id="KW-0067">ATP-binding</keyword>
<feature type="domain" description="Mur ligase central" evidence="11">
    <location>
        <begin position="119"/>
        <end position="332"/>
    </location>
</feature>
<comment type="subcellular location">
    <subcellularLocation>
        <location evidence="7 8">Cytoplasm</location>
    </subcellularLocation>
</comment>
<dbReference type="PANTHER" id="PTHR23135:SF4">
    <property type="entry name" value="UDP-N-ACETYLMURAMOYL-L-ALANYL-D-GLUTAMATE--2,6-DIAMINOPIMELATE LIGASE MURE HOMOLOG, CHLOROPLASTIC"/>
    <property type="match status" value="1"/>
</dbReference>
<dbReference type="InterPro" id="IPR013221">
    <property type="entry name" value="Mur_ligase_cen"/>
</dbReference>
<feature type="binding site" evidence="7">
    <location>
        <position position="199"/>
    </location>
    <ligand>
        <name>UDP-N-acetyl-alpha-D-muramoyl-L-alanyl-D-glutamate</name>
        <dbReference type="ChEBI" id="CHEBI:83900"/>
    </ligand>
</feature>
<dbReference type="GO" id="GO:0008765">
    <property type="term" value="F:UDP-N-acetylmuramoylalanyl-D-glutamate-2,6-diaminopimelate ligase activity"/>
    <property type="evidence" value="ECO:0007669"/>
    <property type="project" value="UniProtKB-UniRule"/>
</dbReference>
<dbReference type="EC" id="6.3.2.13" evidence="7"/>
<sequence>MKKILKINQNLKFLLSPWINNCPNYIFKNIISDSRIAKPQDLFIAIPGSLTDGRNYISQAIKKNVSAILAEKTNNKKHGEIEIFKNIPIIYFSSLNKNLSKLAGRFYNNPSHSLFIIGITGTNGKTTISHLLSQWVNILGKKSAVMGTMGNGVINKDMDLTKNTTDSSIYIQKFLLKLKNKKVNFVSMEVSSHALSQYRVDGLQFNVAIFTNISHDHLDYHNNMLNYTLAKWRLFSELKIKKYIINANDKIGQRWLFYLQLKKQYPYITAVSPNYIPSFFSLWKGKWIYAKKIQYNFDHTCISFKSSWGHSTIYSPLIGKCNVDNILLTIATLLSLGYSLKKLLNTSKQLQPIDGRMEIFYTKKKPIVLIDYAHTPDALKKTLITARYYCKTGKIWCIFGCGGNRDKKKRPIMGNISEKYSDKIIITDDNPRNEKPKTIAKEIRNGIKNKKKIKIIHNRIQAIHKTVKSASSNDLIVLAGKGNEKYQIIKNKYHIYSEKKTIQKLLGKLK</sequence>